<dbReference type="PANTHER" id="PTHR34475">
    <property type="match status" value="1"/>
</dbReference>
<evidence type="ECO:0000259" key="2">
    <source>
        <dbReference type="PROSITE" id="PS50943"/>
    </source>
</evidence>
<keyword evidence="1" id="KW-1133">Transmembrane helix</keyword>
<accession>A0A240C3S9</accession>
<dbReference type="OrthoDB" id="9797543at2"/>
<sequence>MKLIGEVLQSKRERLGMTLSELETRTHIQRETLIAIEKNQFDALQQPAYVAGFIRKYAQAVNIDSVQLLERHQDELPETNRFATKALRQLSTSTHLGTVPNRDRETKQVAMIIASFMAVSAVFWAVLALVL</sequence>
<reference evidence="6" key="3">
    <citation type="journal article" date="2019" name="Int. J. Syst. Evol. Microbiol.">
        <title>The Global Catalogue of Microorganisms (GCM) 10K type strain sequencing project: providing services to taxonomists for standard genome sequencing and annotation.</title>
        <authorList>
            <consortium name="The Broad Institute Genomics Platform"/>
            <consortium name="The Broad Institute Genome Sequencing Center for Infectious Disease"/>
            <person name="Wu L."/>
            <person name="Ma J."/>
        </authorList>
    </citation>
    <scope>NUCLEOTIDE SEQUENCE [LARGE SCALE GENOMIC DNA]</scope>
    <source>
        <strain evidence="6">CCM 4175</strain>
    </source>
</reference>
<protein>
    <submittedName>
        <fullName evidence="4">Transcriptional regulator</fullName>
    </submittedName>
</protein>
<dbReference type="CDD" id="cd00093">
    <property type="entry name" value="HTH_XRE"/>
    <property type="match status" value="1"/>
</dbReference>
<dbReference type="GO" id="GO:0003677">
    <property type="term" value="F:DNA binding"/>
    <property type="evidence" value="ECO:0007669"/>
    <property type="project" value="InterPro"/>
</dbReference>
<feature type="transmembrane region" description="Helical" evidence="1">
    <location>
        <begin position="109"/>
        <end position="130"/>
    </location>
</feature>
<reference evidence="4 5" key="2">
    <citation type="submission" date="2017-06" db="EMBL/GenBank/DDBJ databases">
        <authorList>
            <consortium name="Pathogen Informatics"/>
        </authorList>
    </citation>
    <scope>NUCLEOTIDE SEQUENCE [LARGE SCALE GENOMIC DNA]</scope>
    <source>
        <strain evidence="4 5">NCTC13833</strain>
    </source>
</reference>
<reference evidence="3" key="1">
    <citation type="journal article" date="2014" name="Int. J. Syst. Evol. Microbiol.">
        <title>Complete genome of a new Firmicutes species belonging to the dominant human colonic microbiota ('Ruminococcus bicirculans') reveals two chromosomes and a selective capacity to utilize plant glucans.</title>
        <authorList>
            <consortium name="NISC Comparative Sequencing Program"/>
            <person name="Wegmann U."/>
            <person name="Louis P."/>
            <person name="Goesmann A."/>
            <person name="Henrissat B."/>
            <person name="Duncan S.H."/>
            <person name="Flint H.J."/>
        </authorList>
    </citation>
    <scope>NUCLEOTIDE SEQUENCE</scope>
    <source>
        <strain evidence="3">CCM 4175</strain>
    </source>
</reference>
<dbReference type="PANTHER" id="PTHR34475:SF1">
    <property type="entry name" value="CYTOSKELETON PROTEIN RODZ"/>
    <property type="match status" value="1"/>
</dbReference>
<dbReference type="SUPFAM" id="SSF47413">
    <property type="entry name" value="lambda repressor-like DNA-binding domains"/>
    <property type="match status" value="1"/>
</dbReference>
<dbReference type="Proteomes" id="UP000652995">
    <property type="component" value="Unassembled WGS sequence"/>
</dbReference>
<keyword evidence="1" id="KW-0812">Transmembrane</keyword>
<dbReference type="EMBL" id="BMCB01000001">
    <property type="protein sequence ID" value="GGA80268.1"/>
    <property type="molecule type" value="Genomic_DNA"/>
</dbReference>
<evidence type="ECO:0000313" key="4">
    <source>
        <dbReference type="EMBL" id="SNW01973.1"/>
    </source>
</evidence>
<feature type="domain" description="HTH cro/C1-type" evidence="2">
    <location>
        <begin position="8"/>
        <end position="40"/>
    </location>
</feature>
<dbReference type="KEGG" id="smus:C7J88_01285"/>
<dbReference type="EMBL" id="LT906464">
    <property type="protein sequence ID" value="SNW01973.1"/>
    <property type="molecule type" value="Genomic_DNA"/>
</dbReference>
<dbReference type="InterPro" id="IPR050400">
    <property type="entry name" value="Bact_Cytoskel_RodZ"/>
</dbReference>
<keyword evidence="6" id="KW-1185">Reference proteome</keyword>
<dbReference type="InterPro" id="IPR001387">
    <property type="entry name" value="Cro/C1-type_HTH"/>
</dbReference>
<evidence type="ECO:0000313" key="3">
    <source>
        <dbReference type="EMBL" id="GGA80268.1"/>
    </source>
</evidence>
<evidence type="ECO:0000313" key="5">
    <source>
        <dbReference type="Proteomes" id="UP000243706"/>
    </source>
</evidence>
<evidence type="ECO:0000313" key="6">
    <source>
        <dbReference type="Proteomes" id="UP000652995"/>
    </source>
</evidence>
<organism evidence="4 5">
    <name type="scientific">Staphylococcus muscae</name>
    <dbReference type="NCBI Taxonomy" id="1294"/>
    <lineage>
        <taxon>Bacteria</taxon>
        <taxon>Bacillati</taxon>
        <taxon>Bacillota</taxon>
        <taxon>Bacilli</taxon>
        <taxon>Bacillales</taxon>
        <taxon>Staphylococcaceae</taxon>
        <taxon>Staphylococcus</taxon>
    </lineage>
</organism>
<gene>
    <name evidence="3" type="ORF">GCM10007183_00490</name>
    <name evidence="4" type="ORF">SAMEA4412661_00902</name>
</gene>
<dbReference type="InterPro" id="IPR010982">
    <property type="entry name" value="Lambda_DNA-bd_dom_sf"/>
</dbReference>
<evidence type="ECO:0000256" key="1">
    <source>
        <dbReference type="SAM" id="Phobius"/>
    </source>
</evidence>
<proteinExistence type="predicted"/>
<name>A0A240C3S9_9STAP</name>
<dbReference type="Proteomes" id="UP000243706">
    <property type="component" value="Chromosome 1"/>
</dbReference>
<dbReference type="Gene3D" id="1.10.260.40">
    <property type="entry name" value="lambda repressor-like DNA-binding domains"/>
    <property type="match status" value="1"/>
</dbReference>
<dbReference type="RefSeq" id="WP_095116432.1">
    <property type="nucleotide sequence ID" value="NZ_BMCB01000001.1"/>
</dbReference>
<keyword evidence="1" id="KW-0472">Membrane</keyword>
<dbReference type="Pfam" id="PF13413">
    <property type="entry name" value="HTH_25"/>
    <property type="match status" value="1"/>
</dbReference>
<dbReference type="PROSITE" id="PS50943">
    <property type="entry name" value="HTH_CROC1"/>
    <property type="match status" value="1"/>
</dbReference>
<dbReference type="AlphaFoldDB" id="A0A240C3S9"/>
<reference evidence="3" key="4">
    <citation type="submission" date="2024-05" db="EMBL/GenBank/DDBJ databases">
        <authorList>
            <person name="Sun Q."/>
            <person name="Sedlacek I."/>
        </authorList>
    </citation>
    <scope>NUCLEOTIDE SEQUENCE</scope>
    <source>
        <strain evidence="3">CCM 4175</strain>
    </source>
</reference>